<feature type="domain" description="Nudix hydrolase" evidence="3">
    <location>
        <begin position="53"/>
        <end position="192"/>
    </location>
</feature>
<proteinExistence type="predicted"/>
<dbReference type="GO" id="GO:0006753">
    <property type="term" value="P:nucleoside phosphate metabolic process"/>
    <property type="evidence" value="ECO:0007669"/>
    <property type="project" value="TreeGrafter"/>
</dbReference>
<keyword evidence="5" id="KW-1185">Reference proteome</keyword>
<dbReference type="Gene3D" id="3.90.79.10">
    <property type="entry name" value="Nucleoside Triphosphate Pyrophosphohydrolase"/>
    <property type="match status" value="1"/>
</dbReference>
<dbReference type="InterPro" id="IPR015797">
    <property type="entry name" value="NUDIX_hydrolase-like_dom_sf"/>
</dbReference>
<dbReference type="AlphaFoldDB" id="A0A4Q4ZF31"/>
<dbReference type="RefSeq" id="WP_134716887.1">
    <property type="nucleotide sequence ID" value="NZ_SDKM01000013.1"/>
</dbReference>
<evidence type="ECO:0000313" key="5">
    <source>
        <dbReference type="Proteomes" id="UP000295198"/>
    </source>
</evidence>
<comment type="cofactor">
    <cofactor evidence="1">
        <name>Mg(2+)</name>
        <dbReference type="ChEBI" id="CHEBI:18420"/>
    </cofactor>
</comment>
<organism evidence="4 5">
    <name type="scientific">Nocardioides guangzhouensis</name>
    <dbReference type="NCBI Taxonomy" id="2497878"/>
    <lineage>
        <taxon>Bacteria</taxon>
        <taxon>Bacillati</taxon>
        <taxon>Actinomycetota</taxon>
        <taxon>Actinomycetes</taxon>
        <taxon>Propionibacteriales</taxon>
        <taxon>Nocardioidaceae</taxon>
        <taxon>Nocardioides</taxon>
    </lineage>
</organism>
<evidence type="ECO:0000256" key="1">
    <source>
        <dbReference type="ARBA" id="ARBA00001946"/>
    </source>
</evidence>
<comment type="caution">
    <text evidence="4">The sequence shown here is derived from an EMBL/GenBank/DDBJ whole genome shotgun (WGS) entry which is preliminary data.</text>
</comment>
<dbReference type="GO" id="GO:0005829">
    <property type="term" value="C:cytosol"/>
    <property type="evidence" value="ECO:0007669"/>
    <property type="project" value="TreeGrafter"/>
</dbReference>
<dbReference type="Pfam" id="PF00293">
    <property type="entry name" value="NUDIX"/>
    <property type="match status" value="1"/>
</dbReference>
<name>A0A4Q4ZF31_9ACTN</name>
<sequence>MPTQDPAPDLRDEPEGWPVVASTDLHRDHWVVALRGDEVTLPTGGEAFRRIVLEHPGSVIVLGVDEQERVYTQAQYRHPVRHRVVELPAGLCDVPGEDPVEVARRELLEEAALVAEEWTHLLSTWSSPGLSDERIHIYLARGLRDGDRGDFELVHEEALLEARWVPFDELLAAVLDGRVADGPVVQAVLAYEVRRDELTAGRPGTTGRTGIAGGAG</sequence>
<dbReference type="PROSITE" id="PS51462">
    <property type="entry name" value="NUDIX"/>
    <property type="match status" value="1"/>
</dbReference>
<dbReference type="GO" id="GO:0016787">
    <property type="term" value="F:hydrolase activity"/>
    <property type="evidence" value="ECO:0007669"/>
    <property type="project" value="UniProtKB-KW"/>
</dbReference>
<gene>
    <name evidence="4" type="ORF">EKO23_10295</name>
</gene>
<dbReference type="PANTHER" id="PTHR11839:SF18">
    <property type="entry name" value="NUDIX HYDROLASE DOMAIN-CONTAINING PROTEIN"/>
    <property type="match status" value="1"/>
</dbReference>
<dbReference type="PANTHER" id="PTHR11839">
    <property type="entry name" value="UDP/ADP-SUGAR PYROPHOSPHATASE"/>
    <property type="match status" value="1"/>
</dbReference>
<dbReference type="EMBL" id="SDKM01000013">
    <property type="protein sequence ID" value="RYP86011.1"/>
    <property type="molecule type" value="Genomic_DNA"/>
</dbReference>
<dbReference type="InterPro" id="IPR000086">
    <property type="entry name" value="NUDIX_hydrolase_dom"/>
</dbReference>
<dbReference type="GO" id="GO:0019693">
    <property type="term" value="P:ribose phosphate metabolic process"/>
    <property type="evidence" value="ECO:0007669"/>
    <property type="project" value="TreeGrafter"/>
</dbReference>
<protein>
    <submittedName>
        <fullName evidence="4">NUDIX hydrolase</fullName>
    </submittedName>
</protein>
<accession>A0A4Q4ZF31</accession>
<dbReference type="SUPFAM" id="SSF55811">
    <property type="entry name" value="Nudix"/>
    <property type="match status" value="1"/>
</dbReference>
<evidence type="ECO:0000313" key="4">
    <source>
        <dbReference type="EMBL" id="RYP86011.1"/>
    </source>
</evidence>
<evidence type="ECO:0000259" key="3">
    <source>
        <dbReference type="PROSITE" id="PS51462"/>
    </source>
</evidence>
<evidence type="ECO:0000256" key="2">
    <source>
        <dbReference type="ARBA" id="ARBA00022801"/>
    </source>
</evidence>
<dbReference type="OrthoDB" id="9806150at2"/>
<keyword evidence="2 4" id="KW-0378">Hydrolase</keyword>
<reference evidence="4 5" key="1">
    <citation type="submission" date="2019-01" db="EMBL/GenBank/DDBJ databases">
        <title>Nocardioides guangzhouensis sp. nov., an actinobacterium isolated from soil.</title>
        <authorList>
            <person name="Fu Y."/>
            <person name="Cai Y."/>
            <person name="Lin Z."/>
            <person name="Chen P."/>
        </authorList>
    </citation>
    <scope>NUCLEOTIDE SEQUENCE [LARGE SCALE GENOMIC DNA]</scope>
    <source>
        <strain evidence="4 5">130</strain>
    </source>
</reference>
<dbReference type="Proteomes" id="UP000295198">
    <property type="component" value="Unassembled WGS sequence"/>
</dbReference>